<dbReference type="Gene3D" id="3.40.190.10">
    <property type="entry name" value="Periplasmic binding protein-like II"/>
    <property type="match status" value="2"/>
</dbReference>
<name>A0A1U9V160_CUPNE</name>
<dbReference type="Gene3D" id="1.10.10.10">
    <property type="entry name" value="Winged helix-like DNA-binding domain superfamily/Winged helix DNA-binding domain"/>
    <property type="match status" value="1"/>
</dbReference>
<evidence type="ECO:0000256" key="4">
    <source>
        <dbReference type="ARBA" id="ARBA00023163"/>
    </source>
</evidence>
<dbReference type="InterPro" id="IPR036388">
    <property type="entry name" value="WH-like_DNA-bd_sf"/>
</dbReference>
<dbReference type="Pfam" id="PF00126">
    <property type="entry name" value="HTH_1"/>
    <property type="match status" value="1"/>
</dbReference>
<proteinExistence type="inferred from homology"/>
<dbReference type="KEGG" id="cuh:BJN34_33050"/>
<reference evidence="7" key="1">
    <citation type="submission" date="2017-02" db="EMBL/GenBank/DDBJ databases">
        <title>Complete genome sequence of Cupriavidus necator strain NH9, a 3-chlorobenzoate degrader.</title>
        <authorList>
            <person name="Moriuchi R."/>
            <person name="Dohra H."/>
            <person name="Ogawa N."/>
        </authorList>
    </citation>
    <scope>NUCLEOTIDE SEQUENCE [LARGE SCALE GENOMIC DNA]</scope>
    <source>
        <strain evidence="7">NH9</strain>
    </source>
</reference>
<dbReference type="OrthoDB" id="9786526at2"/>
<dbReference type="PANTHER" id="PTHR30346">
    <property type="entry name" value="TRANSCRIPTIONAL DUAL REGULATOR HCAR-RELATED"/>
    <property type="match status" value="1"/>
</dbReference>
<dbReference type="SUPFAM" id="SSF46785">
    <property type="entry name" value="Winged helix' DNA-binding domain"/>
    <property type="match status" value="1"/>
</dbReference>
<protein>
    <submittedName>
        <fullName evidence="6">LysR family transcriptional regulator</fullName>
    </submittedName>
</protein>
<comment type="similarity">
    <text evidence="1">Belongs to the LysR transcriptional regulatory family.</text>
</comment>
<feature type="domain" description="HTH lysR-type" evidence="5">
    <location>
        <begin position="2"/>
        <end position="59"/>
    </location>
</feature>
<evidence type="ECO:0000313" key="7">
    <source>
        <dbReference type="Proteomes" id="UP000189627"/>
    </source>
</evidence>
<keyword evidence="4" id="KW-0804">Transcription</keyword>
<dbReference type="InterPro" id="IPR000847">
    <property type="entry name" value="LysR_HTH_N"/>
</dbReference>
<evidence type="ECO:0000313" key="6">
    <source>
        <dbReference type="EMBL" id="AQV98708.1"/>
    </source>
</evidence>
<dbReference type="RefSeq" id="WP_078200952.1">
    <property type="nucleotide sequence ID" value="NZ_CP017758.1"/>
</dbReference>
<dbReference type="PANTHER" id="PTHR30346:SF28">
    <property type="entry name" value="HTH-TYPE TRANSCRIPTIONAL REGULATOR CYNR"/>
    <property type="match status" value="1"/>
</dbReference>
<evidence type="ECO:0000256" key="3">
    <source>
        <dbReference type="ARBA" id="ARBA00023125"/>
    </source>
</evidence>
<evidence type="ECO:0000256" key="1">
    <source>
        <dbReference type="ARBA" id="ARBA00009437"/>
    </source>
</evidence>
<dbReference type="InterPro" id="IPR005119">
    <property type="entry name" value="LysR_subst-bd"/>
</dbReference>
<dbReference type="GO" id="GO:0003700">
    <property type="term" value="F:DNA-binding transcription factor activity"/>
    <property type="evidence" value="ECO:0007669"/>
    <property type="project" value="InterPro"/>
</dbReference>
<organism evidence="6 7">
    <name type="scientific">Cupriavidus necator</name>
    <name type="common">Alcaligenes eutrophus</name>
    <name type="synonym">Ralstonia eutropha</name>
    <dbReference type="NCBI Taxonomy" id="106590"/>
    <lineage>
        <taxon>Bacteria</taxon>
        <taxon>Pseudomonadati</taxon>
        <taxon>Pseudomonadota</taxon>
        <taxon>Betaproteobacteria</taxon>
        <taxon>Burkholderiales</taxon>
        <taxon>Burkholderiaceae</taxon>
        <taxon>Cupriavidus</taxon>
    </lineage>
</organism>
<dbReference type="InterPro" id="IPR036390">
    <property type="entry name" value="WH_DNA-bd_sf"/>
</dbReference>
<dbReference type="GO" id="GO:0003677">
    <property type="term" value="F:DNA binding"/>
    <property type="evidence" value="ECO:0007669"/>
    <property type="project" value="UniProtKB-KW"/>
</dbReference>
<dbReference type="PROSITE" id="PS50931">
    <property type="entry name" value="HTH_LYSR"/>
    <property type="match status" value="1"/>
</dbReference>
<dbReference type="GO" id="GO:0032993">
    <property type="term" value="C:protein-DNA complex"/>
    <property type="evidence" value="ECO:0007669"/>
    <property type="project" value="TreeGrafter"/>
</dbReference>
<dbReference type="EMBL" id="CP017758">
    <property type="protein sequence ID" value="AQV98708.1"/>
    <property type="molecule type" value="Genomic_DNA"/>
</dbReference>
<accession>A0A1U9V160</accession>
<dbReference type="SUPFAM" id="SSF53850">
    <property type="entry name" value="Periplasmic binding protein-like II"/>
    <property type="match status" value="1"/>
</dbReference>
<evidence type="ECO:0000259" key="5">
    <source>
        <dbReference type="PROSITE" id="PS50931"/>
    </source>
</evidence>
<dbReference type="PRINTS" id="PR00039">
    <property type="entry name" value="HTHLYSR"/>
</dbReference>
<sequence>MINISHIYAFLELLEKRNFNAAAESLHLTQSGLSRKINAIEERVDQRLFERTTRLVRPTRAALTLARHWTEAIAHYQAGLAEISSPDFDLSGPFLVGVSATSRYGEWQNLSDMFVKAFPTVTVRIETMPSQDVAFCVRNGDLDVGFCGGPIADEKLGVVRIEQIRYRALLSEQHPLASRQSLQLKDLQGASVSLVSAKTWPRVREPLDALLARHGLQVSVGYESNFLDLVLKHIIEHGGIGIHPVAKNYLLPRGVVLAGMADLDLVLENFCIWRKSATSPVVRSMVNLVRRQFADAPDTETPAR</sequence>
<evidence type="ECO:0000256" key="2">
    <source>
        <dbReference type="ARBA" id="ARBA00023015"/>
    </source>
</evidence>
<gene>
    <name evidence="6" type="ORF">BJN34_33050</name>
</gene>
<keyword evidence="3" id="KW-0238">DNA-binding</keyword>
<dbReference type="Proteomes" id="UP000189627">
    <property type="component" value="Chromosome 2"/>
</dbReference>
<dbReference type="Pfam" id="PF03466">
    <property type="entry name" value="LysR_substrate"/>
    <property type="match status" value="1"/>
</dbReference>
<dbReference type="AlphaFoldDB" id="A0A1U9V160"/>
<keyword evidence="2" id="KW-0805">Transcription regulation</keyword>